<evidence type="ECO:0000313" key="1">
    <source>
        <dbReference type="EMBL" id="MEN3931193.1"/>
    </source>
</evidence>
<evidence type="ECO:0000313" key="2">
    <source>
        <dbReference type="Proteomes" id="UP001418637"/>
    </source>
</evidence>
<accession>A0ABV0BKS3</accession>
<dbReference type="Pfam" id="PF07323">
    <property type="entry name" value="DUF1465"/>
    <property type="match status" value="1"/>
</dbReference>
<dbReference type="EMBL" id="JBBYXI010000003">
    <property type="protein sequence ID" value="MEN3931193.1"/>
    <property type="molecule type" value="Genomic_DNA"/>
</dbReference>
<organism evidence="1 2">
    <name type="scientific">Hohaiivirga grylli</name>
    <dbReference type="NCBI Taxonomy" id="3133970"/>
    <lineage>
        <taxon>Bacteria</taxon>
        <taxon>Pseudomonadati</taxon>
        <taxon>Pseudomonadota</taxon>
        <taxon>Alphaproteobacteria</taxon>
        <taxon>Hyphomicrobiales</taxon>
        <taxon>Methylobacteriaceae</taxon>
        <taxon>Hohaiivirga</taxon>
    </lineage>
</organism>
<proteinExistence type="predicted"/>
<dbReference type="Gene3D" id="1.10.8.930">
    <property type="entry name" value="Protein of unknown function DUF1465"/>
    <property type="match status" value="1"/>
</dbReference>
<reference evidence="1 2" key="1">
    <citation type="submission" date="2024-04" db="EMBL/GenBank/DDBJ databases">
        <title>A novel species isolated from cricket.</title>
        <authorList>
            <person name="Wang H.-C."/>
        </authorList>
    </citation>
    <scope>NUCLEOTIDE SEQUENCE [LARGE SCALE GENOMIC DNA]</scope>
    <source>
        <strain evidence="1 2">WL0021</strain>
    </source>
</reference>
<dbReference type="InterPro" id="IPR010848">
    <property type="entry name" value="DUF1465"/>
</dbReference>
<dbReference type="Proteomes" id="UP001418637">
    <property type="component" value="Unassembled WGS sequence"/>
</dbReference>
<name>A0ABV0BKS3_9HYPH</name>
<protein>
    <submittedName>
        <fullName evidence="1">DUF1465 family protein</fullName>
    </submittedName>
</protein>
<dbReference type="InterPro" id="IPR038301">
    <property type="entry name" value="AraC-like_sf"/>
</dbReference>
<keyword evidence="2" id="KW-1185">Reference proteome</keyword>
<sequence>MGKAGHSLRQQISDSFGTEFVKSEAFSFLFEEGMELVEEAANYLDGKGKIEASALSHELSMAYANESVQLTDRLVEITKWLLAQRALAYGTGTEEHSYILGHYVSKSLEVITTPVSVFDNLPQGFRELCGLTARLYSRVCQLDQLISEAEGMRSVIGNPVAEQHQMIAQAFAHSH</sequence>
<gene>
    <name evidence="1" type="ORF">WJT86_09000</name>
</gene>
<comment type="caution">
    <text evidence="1">The sequence shown here is derived from an EMBL/GenBank/DDBJ whole genome shotgun (WGS) entry which is preliminary data.</text>
</comment>